<dbReference type="Proteomes" id="UP001163046">
    <property type="component" value="Unassembled WGS sequence"/>
</dbReference>
<comment type="caution">
    <text evidence="2">The sequence shown here is derived from an EMBL/GenBank/DDBJ whole genome shotgun (WGS) entry which is preliminary data.</text>
</comment>
<dbReference type="AlphaFoldDB" id="A0A9X0CUB1"/>
<accession>A0A9X0CUB1</accession>
<feature type="region of interest" description="Disordered" evidence="1">
    <location>
        <begin position="216"/>
        <end position="303"/>
    </location>
</feature>
<gene>
    <name evidence="2" type="ORF">OS493_035663</name>
</gene>
<evidence type="ECO:0000313" key="2">
    <source>
        <dbReference type="EMBL" id="KAJ7376302.1"/>
    </source>
</evidence>
<organism evidence="2 3">
    <name type="scientific">Desmophyllum pertusum</name>
    <dbReference type="NCBI Taxonomy" id="174260"/>
    <lineage>
        <taxon>Eukaryota</taxon>
        <taxon>Metazoa</taxon>
        <taxon>Cnidaria</taxon>
        <taxon>Anthozoa</taxon>
        <taxon>Hexacorallia</taxon>
        <taxon>Scleractinia</taxon>
        <taxon>Caryophylliina</taxon>
        <taxon>Caryophylliidae</taxon>
        <taxon>Desmophyllum</taxon>
    </lineage>
</organism>
<evidence type="ECO:0000256" key="1">
    <source>
        <dbReference type="SAM" id="MobiDB-lite"/>
    </source>
</evidence>
<evidence type="ECO:0000313" key="3">
    <source>
        <dbReference type="Proteomes" id="UP001163046"/>
    </source>
</evidence>
<feature type="compositionally biased region" description="Low complexity" evidence="1">
    <location>
        <begin position="256"/>
        <end position="265"/>
    </location>
</feature>
<keyword evidence="3" id="KW-1185">Reference proteome</keyword>
<protein>
    <submittedName>
        <fullName evidence="2">Uncharacterized protein</fullName>
    </submittedName>
</protein>
<feature type="compositionally biased region" description="Acidic residues" evidence="1">
    <location>
        <begin position="266"/>
        <end position="275"/>
    </location>
</feature>
<reference evidence="2" key="1">
    <citation type="submission" date="2023-01" db="EMBL/GenBank/DDBJ databases">
        <title>Genome assembly of the deep-sea coral Lophelia pertusa.</title>
        <authorList>
            <person name="Herrera S."/>
            <person name="Cordes E."/>
        </authorList>
    </citation>
    <scope>NUCLEOTIDE SEQUENCE</scope>
    <source>
        <strain evidence="2">USNM1676648</strain>
        <tissue evidence="2">Polyp</tissue>
    </source>
</reference>
<name>A0A9X0CUB1_9CNID</name>
<dbReference type="EMBL" id="MU826404">
    <property type="protein sequence ID" value="KAJ7376302.1"/>
    <property type="molecule type" value="Genomic_DNA"/>
</dbReference>
<proteinExistence type="predicted"/>
<sequence>MRFQENVAARQVIENEDALLNIDDIMSCQQSTRMKVVILWTNGRPDVRNCEWLLRPKFALSEMAETFSANSEVMQESLDEISFPDVMQHCEEVAELLSVFNTRDNKNKPDREHVLELIRRLIMPDVRMEKMLKQAEKTGQAIYLMGIYHRVTQTLFLNLNIVAQKSQNADGLDAKMKKDPTVENFTEYLVNSVVGEQVQTTDLQSRRNLLNEFERVERASTTPGMPHVPYALAPSDSDTDEELRKPTKKGKREVASSTDSSSSSSETEEEKEQDTETLSGLTQSTYKKKSGEESKQKKERKHH</sequence>